<comment type="caution">
    <text evidence="1">The sequence shown here is derived from an EMBL/GenBank/DDBJ whole genome shotgun (WGS) entry which is preliminary data.</text>
</comment>
<dbReference type="EMBL" id="CM056802">
    <property type="protein sequence ID" value="KAJ8708104.1"/>
    <property type="molecule type" value="Genomic_DNA"/>
</dbReference>
<protein>
    <submittedName>
        <fullName evidence="1">Uncharacterized protein</fullName>
    </submittedName>
</protein>
<gene>
    <name evidence="1" type="ORF">PYW08_010470</name>
</gene>
<accession>A0ACC2Q7C5</accession>
<keyword evidence="2" id="KW-1185">Reference proteome</keyword>
<sequence length="257" mass="27430">MDNIDLTGKVAIITGASSGFGAETAIAFARFGAALSLIGRDEVRLLETVNKCAAVNNVVPLFIPIDLAHEGACEAVVNKTVETYGRIDILVNSAGKMALSFLSDSSMENVDELMNVNFRIPYHLSQLVLPYLVKTKGNIINIGSSMSKRSTPGMLGYIVSKAALQMFSRQAAFELAPKGVRINCISPGPSNTNLLAKLIAHHPELRDEINSNVKQSTFDGKMLDPKEVALLICLTASDIFPSLTGSDMLLDGAACNA</sequence>
<name>A0ACC2Q7C5_9NEOP</name>
<organism evidence="1 2">
    <name type="scientific">Mythimna loreyi</name>
    <dbReference type="NCBI Taxonomy" id="667449"/>
    <lineage>
        <taxon>Eukaryota</taxon>
        <taxon>Metazoa</taxon>
        <taxon>Ecdysozoa</taxon>
        <taxon>Arthropoda</taxon>
        <taxon>Hexapoda</taxon>
        <taxon>Insecta</taxon>
        <taxon>Pterygota</taxon>
        <taxon>Neoptera</taxon>
        <taxon>Endopterygota</taxon>
        <taxon>Lepidoptera</taxon>
        <taxon>Glossata</taxon>
        <taxon>Ditrysia</taxon>
        <taxon>Noctuoidea</taxon>
        <taxon>Noctuidae</taxon>
        <taxon>Noctuinae</taxon>
        <taxon>Hadenini</taxon>
        <taxon>Mythimna</taxon>
    </lineage>
</organism>
<reference evidence="1" key="1">
    <citation type="submission" date="2023-03" db="EMBL/GenBank/DDBJ databases">
        <title>Chromosome-level genomes of two armyworms, Mythimna separata and Mythimna loreyi, provide insights into the biosynthesis and reception of sex pheromones.</title>
        <authorList>
            <person name="Zhao H."/>
        </authorList>
    </citation>
    <scope>NUCLEOTIDE SEQUENCE</scope>
    <source>
        <strain evidence="1">BeijingLab</strain>
    </source>
</reference>
<dbReference type="Proteomes" id="UP001231649">
    <property type="component" value="Chromosome 26"/>
</dbReference>
<evidence type="ECO:0000313" key="2">
    <source>
        <dbReference type="Proteomes" id="UP001231649"/>
    </source>
</evidence>
<evidence type="ECO:0000313" key="1">
    <source>
        <dbReference type="EMBL" id="KAJ8708104.1"/>
    </source>
</evidence>
<proteinExistence type="predicted"/>